<keyword evidence="2" id="KW-1185">Reference proteome</keyword>
<organism evidence="1 2">
    <name type="scientific">Portunus trituberculatus</name>
    <name type="common">Swimming crab</name>
    <name type="synonym">Neptunus trituberculatus</name>
    <dbReference type="NCBI Taxonomy" id="210409"/>
    <lineage>
        <taxon>Eukaryota</taxon>
        <taxon>Metazoa</taxon>
        <taxon>Ecdysozoa</taxon>
        <taxon>Arthropoda</taxon>
        <taxon>Crustacea</taxon>
        <taxon>Multicrustacea</taxon>
        <taxon>Malacostraca</taxon>
        <taxon>Eumalacostraca</taxon>
        <taxon>Eucarida</taxon>
        <taxon>Decapoda</taxon>
        <taxon>Pleocyemata</taxon>
        <taxon>Brachyura</taxon>
        <taxon>Eubrachyura</taxon>
        <taxon>Portunoidea</taxon>
        <taxon>Portunidae</taxon>
        <taxon>Portuninae</taxon>
        <taxon>Portunus</taxon>
    </lineage>
</organism>
<gene>
    <name evidence="1" type="ORF">E2C01_095516</name>
</gene>
<sequence>MTGTVIMNNTARRIMRVVPLPWKRLWMRSIEKCKFRYTTVVSDGNSKAYTAIVNEKIYGEDVEIKKNA</sequence>
<accession>A0A5B7K421</accession>
<comment type="caution">
    <text evidence="1">The sequence shown here is derived from an EMBL/GenBank/DDBJ whole genome shotgun (WGS) entry which is preliminary data.</text>
</comment>
<dbReference type="Proteomes" id="UP000324222">
    <property type="component" value="Unassembled WGS sequence"/>
</dbReference>
<evidence type="ECO:0000313" key="2">
    <source>
        <dbReference type="Proteomes" id="UP000324222"/>
    </source>
</evidence>
<evidence type="ECO:0000313" key="1">
    <source>
        <dbReference type="EMBL" id="MPD00068.1"/>
    </source>
</evidence>
<proteinExistence type="predicted"/>
<dbReference type="AlphaFoldDB" id="A0A5B7K421"/>
<name>A0A5B7K421_PORTR</name>
<dbReference type="EMBL" id="VSRR010121207">
    <property type="protein sequence ID" value="MPD00068.1"/>
    <property type="molecule type" value="Genomic_DNA"/>
</dbReference>
<reference evidence="1 2" key="1">
    <citation type="submission" date="2019-05" db="EMBL/GenBank/DDBJ databases">
        <title>Another draft genome of Portunus trituberculatus and its Hox gene families provides insights of decapod evolution.</title>
        <authorList>
            <person name="Jeong J.-H."/>
            <person name="Song I."/>
            <person name="Kim S."/>
            <person name="Choi T."/>
            <person name="Kim D."/>
            <person name="Ryu S."/>
            <person name="Kim W."/>
        </authorList>
    </citation>
    <scope>NUCLEOTIDE SEQUENCE [LARGE SCALE GENOMIC DNA]</scope>
    <source>
        <tissue evidence="1">Muscle</tissue>
    </source>
</reference>
<protein>
    <submittedName>
        <fullName evidence="1">Uncharacterized protein</fullName>
    </submittedName>
</protein>